<evidence type="ECO:0000313" key="3">
    <source>
        <dbReference type="Proteomes" id="UP000239494"/>
    </source>
</evidence>
<gene>
    <name evidence="2" type="ORF">CLV43_10761</name>
</gene>
<sequence length="233" mass="24704">MSHRAARVLVVSTGAVRSVPWHGRTVASGIGKTPVHAPVDVGAAGLAGDEQADLEHHGGPDKAVLVHPGEHYRAWAGRVGDLVPPAFGENLTTSGLLETDAVIGSVYAVGTAVLQVTQPRRPCYKLAAHNGVADLAVRTQRTGRTGFYCRVLWPGTLEAGQAIELLHRPDHGVTAAEVHRVVNVDRDDLAAARRLLDHPDLLPSSWVGLLDKRLAGHVDDQAARLHGRPPEGA</sequence>
<evidence type="ECO:0000313" key="2">
    <source>
        <dbReference type="EMBL" id="PRY39478.1"/>
    </source>
</evidence>
<protein>
    <submittedName>
        <fullName evidence="2">MOSC domain-containing protein YiiM</fullName>
    </submittedName>
</protein>
<dbReference type="OrthoDB" id="9786134at2"/>
<dbReference type="PANTHER" id="PTHR30212">
    <property type="entry name" value="PROTEIN YIIM"/>
    <property type="match status" value="1"/>
</dbReference>
<dbReference type="GO" id="GO:0003824">
    <property type="term" value="F:catalytic activity"/>
    <property type="evidence" value="ECO:0007669"/>
    <property type="project" value="InterPro"/>
</dbReference>
<dbReference type="RefSeq" id="WP_106189434.1">
    <property type="nucleotide sequence ID" value="NZ_PVTF01000007.1"/>
</dbReference>
<accession>A0A2T0T1C9</accession>
<dbReference type="SUPFAM" id="SSF50800">
    <property type="entry name" value="PK beta-barrel domain-like"/>
    <property type="match status" value="1"/>
</dbReference>
<dbReference type="InterPro" id="IPR052353">
    <property type="entry name" value="Benzoxazolinone_Detox_Enz"/>
</dbReference>
<dbReference type="Proteomes" id="UP000239494">
    <property type="component" value="Unassembled WGS sequence"/>
</dbReference>
<dbReference type="GO" id="GO:0030151">
    <property type="term" value="F:molybdenum ion binding"/>
    <property type="evidence" value="ECO:0007669"/>
    <property type="project" value="InterPro"/>
</dbReference>
<dbReference type="Gene3D" id="2.40.33.20">
    <property type="entry name" value="PK beta-barrel domain-like"/>
    <property type="match status" value="1"/>
</dbReference>
<keyword evidence="3" id="KW-1185">Reference proteome</keyword>
<dbReference type="GO" id="GO:0030170">
    <property type="term" value="F:pyridoxal phosphate binding"/>
    <property type="evidence" value="ECO:0007669"/>
    <property type="project" value="InterPro"/>
</dbReference>
<comment type="caution">
    <text evidence="2">The sequence shown here is derived from an EMBL/GenBank/DDBJ whole genome shotgun (WGS) entry which is preliminary data.</text>
</comment>
<dbReference type="EMBL" id="PVTF01000007">
    <property type="protein sequence ID" value="PRY39478.1"/>
    <property type="molecule type" value="Genomic_DNA"/>
</dbReference>
<reference evidence="2 3" key="1">
    <citation type="submission" date="2018-03" db="EMBL/GenBank/DDBJ databases">
        <title>Genomic Encyclopedia of Archaeal and Bacterial Type Strains, Phase II (KMG-II): from individual species to whole genera.</title>
        <authorList>
            <person name="Goeker M."/>
        </authorList>
    </citation>
    <scope>NUCLEOTIDE SEQUENCE [LARGE SCALE GENOMIC DNA]</scope>
    <source>
        <strain evidence="2 3">DSM 44720</strain>
    </source>
</reference>
<evidence type="ECO:0000259" key="1">
    <source>
        <dbReference type="PROSITE" id="PS51340"/>
    </source>
</evidence>
<organism evidence="2 3">
    <name type="scientific">Umezawaea tangerina</name>
    <dbReference type="NCBI Taxonomy" id="84725"/>
    <lineage>
        <taxon>Bacteria</taxon>
        <taxon>Bacillati</taxon>
        <taxon>Actinomycetota</taxon>
        <taxon>Actinomycetes</taxon>
        <taxon>Pseudonocardiales</taxon>
        <taxon>Pseudonocardiaceae</taxon>
        <taxon>Umezawaea</taxon>
    </lineage>
</organism>
<feature type="domain" description="MOSC" evidence="1">
    <location>
        <begin position="33"/>
        <end position="166"/>
    </location>
</feature>
<dbReference type="PROSITE" id="PS51340">
    <property type="entry name" value="MOSC"/>
    <property type="match status" value="1"/>
</dbReference>
<dbReference type="PANTHER" id="PTHR30212:SF2">
    <property type="entry name" value="PROTEIN YIIM"/>
    <property type="match status" value="1"/>
</dbReference>
<dbReference type="AlphaFoldDB" id="A0A2T0T1C9"/>
<dbReference type="InterPro" id="IPR005302">
    <property type="entry name" value="MoCF_Sase_C"/>
</dbReference>
<dbReference type="Pfam" id="PF03473">
    <property type="entry name" value="MOSC"/>
    <property type="match status" value="1"/>
</dbReference>
<dbReference type="InterPro" id="IPR011037">
    <property type="entry name" value="Pyrv_Knase-like_insert_dom_sf"/>
</dbReference>
<proteinExistence type="predicted"/>
<name>A0A2T0T1C9_9PSEU</name>